<gene>
    <name evidence="1" type="ORF">BKP35_14960</name>
</gene>
<sequence length="146" mass="16663">MLKEVTHTDIISESLTLAEMILKSEQYKQYEIAKQAVKSDIDAQEMIWEFTKRKNDFEEVQRFGKYHPDYDRVSKEVRELKRKLDLYDPIAKFKKSEKQLDELLSEISLMVAHAVSEKIKVPTGNPFFDSMSCGGGCGTGGSCGCK</sequence>
<protein>
    <submittedName>
        <fullName evidence="1">Regulator</fullName>
    </submittedName>
</protein>
<dbReference type="InterPro" id="IPR023378">
    <property type="entry name" value="YheA/YmcA-like_dom_sf"/>
</dbReference>
<dbReference type="Pfam" id="PF06133">
    <property type="entry name" value="Com_YlbF"/>
    <property type="match status" value="1"/>
</dbReference>
<dbReference type="EMBL" id="MLQQ01000042">
    <property type="protein sequence ID" value="OIJ09784.1"/>
    <property type="molecule type" value="Genomic_DNA"/>
</dbReference>
<dbReference type="Gene3D" id="1.20.1500.10">
    <property type="entry name" value="YheA/YmcA-like"/>
    <property type="match status" value="1"/>
</dbReference>
<dbReference type="InterPro" id="IPR010368">
    <property type="entry name" value="Com_YlbF"/>
</dbReference>
<dbReference type="SUPFAM" id="SSF158622">
    <property type="entry name" value="YheA/YmcA-like"/>
    <property type="match status" value="1"/>
</dbReference>
<evidence type="ECO:0000313" key="2">
    <source>
        <dbReference type="Proteomes" id="UP000180098"/>
    </source>
</evidence>
<dbReference type="RefSeq" id="WP_071314173.1">
    <property type="nucleotide sequence ID" value="NZ_MLQQ01000042.1"/>
</dbReference>
<proteinExistence type="predicted"/>
<comment type="caution">
    <text evidence="1">The sequence shown here is derived from an EMBL/GenBank/DDBJ whole genome shotgun (WGS) entry which is preliminary data.</text>
</comment>
<keyword evidence="2" id="KW-1185">Reference proteome</keyword>
<dbReference type="AlphaFoldDB" id="A0A1S2LBT7"/>
<dbReference type="PANTHER" id="PTHR38448:SF2">
    <property type="entry name" value="REGULATORY PROTEIN YLBF"/>
    <property type="match status" value="1"/>
</dbReference>
<dbReference type="PANTHER" id="PTHR38448">
    <property type="entry name" value="REGULATORY PROTEIN YLBF-RELATED"/>
    <property type="match status" value="1"/>
</dbReference>
<reference evidence="1 2" key="1">
    <citation type="submission" date="2016-10" db="EMBL/GenBank/DDBJ databases">
        <title>Draft genome sequences of four alkaliphilic bacteria belonging to the Anaerobacillus genus.</title>
        <authorList>
            <person name="Bassil N.M."/>
            <person name="Lloyd J.R."/>
        </authorList>
    </citation>
    <scope>NUCLEOTIDE SEQUENCE [LARGE SCALE GENOMIC DNA]</scope>
    <source>
        <strain evidence="1 2">DSM 15340</strain>
    </source>
</reference>
<organism evidence="1 2">
    <name type="scientific">Anaerobacillus arseniciselenatis</name>
    <dbReference type="NCBI Taxonomy" id="85682"/>
    <lineage>
        <taxon>Bacteria</taxon>
        <taxon>Bacillati</taxon>
        <taxon>Bacillota</taxon>
        <taxon>Bacilli</taxon>
        <taxon>Bacillales</taxon>
        <taxon>Bacillaceae</taxon>
        <taxon>Anaerobacillus</taxon>
    </lineage>
</organism>
<accession>A0A1S2LBT7</accession>
<name>A0A1S2LBT7_9BACI</name>
<dbReference type="Proteomes" id="UP000180098">
    <property type="component" value="Unassembled WGS sequence"/>
</dbReference>
<dbReference type="InterPro" id="IPR052767">
    <property type="entry name" value="Bact_com_dev_regulator"/>
</dbReference>
<evidence type="ECO:0000313" key="1">
    <source>
        <dbReference type="EMBL" id="OIJ09784.1"/>
    </source>
</evidence>
<dbReference type="OrthoDB" id="2157513at2"/>